<evidence type="ECO:0000256" key="1">
    <source>
        <dbReference type="ARBA" id="ARBA00023157"/>
    </source>
</evidence>
<dbReference type="InterPro" id="IPR016187">
    <property type="entry name" value="CTDL_fold"/>
</dbReference>
<dbReference type="InterPro" id="IPR050111">
    <property type="entry name" value="C-type_lectin/snaclec_domain"/>
</dbReference>
<evidence type="ECO:0000313" key="5">
    <source>
        <dbReference type="WBParaSite" id="ACRNAN_scaffold6842.g30721.t1"/>
    </source>
</evidence>
<dbReference type="Proteomes" id="UP000887540">
    <property type="component" value="Unplaced"/>
</dbReference>
<reference evidence="5" key="1">
    <citation type="submission" date="2022-11" db="UniProtKB">
        <authorList>
            <consortium name="WormBaseParasite"/>
        </authorList>
    </citation>
    <scope>IDENTIFICATION</scope>
</reference>
<dbReference type="Pfam" id="PF00059">
    <property type="entry name" value="Lectin_C"/>
    <property type="match status" value="1"/>
</dbReference>
<evidence type="ECO:0000256" key="2">
    <source>
        <dbReference type="SAM" id="SignalP"/>
    </source>
</evidence>
<dbReference type="CDD" id="cd00037">
    <property type="entry name" value="CLECT"/>
    <property type="match status" value="1"/>
</dbReference>
<dbReference type="PANTHER" id="PTHR22803">
    <property type="entry name" value="MANNOSE, PHOSPHOLIPASE, LECTIN RECEPTOR RELATED"/>
    <property type="match status" value="1"/>
</dbReference>
<dbReference type="AlphaFoldDB" id="A0A914EAP8"/>
<dbReference type="InterPro" id="IPR001304">
    <property type="entry name" value="C-type_lectin-like"/>
</dbReference>
<feature type="chain" id="PRO_5037850743" evidence="2">
    <location>
        <begin position="19"/>
        <end position="168"/>
    </location>
</feature>
<keyword evidence="4" id="KW-1185">Reference proteome</keyword>
<dbReference type="Gene3D" id="3.10.100.10">
    <property type="entry name" value="Mannose-Binding Protein A, subunit A"/>
    <property type="match status" value="1"/>
</dbReference>
<dbReference type="PROSITE" id="PS00615">
    <property type="entry name" value="C_TYPE_LECTIN_1"/>
    <property type="match status" value="1"/>
</dbReference>
<proteinExistence type="predicted"/>
<feature type="domain" description="C-type lectin" evidence="3">
    <location>
        <begin position="27"/>
        <end position="140"/>
    </location>
</feature>
<dbReference type="PRINTS" id="PR01504">
    <property type="entry name" value="PNCREATITSAP"/>
</dbReference>
<protein>
    <submittedName>
        <fullName evidence="5">C-type lectin domain-containing protein</fullName>
    </submittedName>
</protein>
<dbReference type="InterPro" id="IPR016186">
    <property type="entry name" value="C-type_lectin-like/link_sf"/>
</dbReference>
<dbReference type="SUPFAM" id="SSF56436">
    <property type="entry name" value="C-type lectin-like"/>
    <property type="match status" value="1"/>
</dbReference>
<feature type="signal peptide" evidence="2">
    <location>
        <begin position="1"/>
        <end position="18"/>
    </location>
</feature>
<dbReference type="WBParaSite" id="ACRNAN_scaffold6842.g30721.t1">
    <property type="protein sequence ID" value="ACRNAN_scaffold6842.g30721.t1"/>
    <property type="gene ID" value="ACRNAN_scaffold6842.g30721"/>
</dbReference>
<evidence type="ECO:0000313" key="4">
    <source>
        <dbReference type="Proteomes" id="UP000887540"/>
    </source>
</evidence>
<accession>A0A914EAP8</accession>
<sequence>MFSIFLLVILNLFTLVLGDCPDGSTNWGALCFQGYIEKETWNKAEQLCSQYWNKGHLVSVTDAYKNSVLPYVFDTAVVDYWIGAKFSSGKWTWSDSNDFTYENWARGQPNNTMGDCAVQRYSDSEWLSHPCSQKKQYICEFPSLNVTRTTTPPNICGTLTSLPALHTQ</sequence>
<name>A0A914EAP8_9BILA</name>
<keyword evidence="1" id="KW-1015">Disulfide bond</keyword>
<dbReference type="SMART" id="SM00034">
    <property type="entry name" value="CLECT"/>
    <property type="match status" value="1"/>
</dbReference>
<dbReference type="PROSITE" id="PS50041">
    <property type="entry name" value="C_TYPE_LECTIN_2"/>
    <property type="match status" value="1"/>
</dbReference>
<organism evidence="4 5">
    <name type="scientific">Acrobeloides nanus</name>
    <dbReference type="NCBI Taxonomy" id="290746"/>
    <lineage>
        <taxon>Eukaryota</taxon>
        <taxon>Metazoa</taxon>
        <taxon>Ecdysozoa</taxon>
        <taxon>Nematoda</taxon>
        <taxon>Chromadorea</taxon>
        <taxon>Rhabditida</taxon>
        <taxon>Tylenchina</taxon>
        <taxon>Cephalobomorpha</taxon>
        <taxon>Cephaloboidea</taxon>
        <taxon>Cephalobidae</taxon>
        <taxon>Acrobeloides</taxon>
    </lineage>
</organism>
<dbReference type="InterPro" id="IPR018378">
    <property type="entry name" value="C-type_lectin_CS"/>
</dbReference>
<evidence type="ECO:0000259" key="3">
    <source>
        <dbReference type="PROSITE" id="PS50041"/>
    </source>
</evidence>
<keyword evidence="2" id="KW-0732">Signal</keyword>